<keyword evidence="11" id="KW-1176">Cytoplasmic inwards viral transport</keyword>
<protein>
    <submittedName>
        <fullName evidence="16">L2</fullName>
    </submittedName>
</protein>
<evidence type="ECO:0000256" key="14">
    <source>
        <dbReference type="ARBA" id="ARBA00023296"/>
    </source>
</evidence>
<dbReference type="GO" id="GO:0046718">
    <property type="term" value="P:symbiont entry into host cell"/>
    <property type="evidence" value="ECO:0007669"/>
    <property type="project" value="UniProtKB-KW"/>
</dbReference>
<dbReference type="Proteomes" id="UP001241753">
    <property type="component" value="Segment"/>
</dbReference>
<keyword evidence="14" id="KW-1160">Virus entry into host cell</keyword>
<accession>A0AAE5YMD7</accession>
<evidence type="ECO:0000256" key="8">
    <source>
        <dbReference type="ARBA" id="ARBA00022921"/>
    </source>
</evidence>
<keyword evidence="8" id="KW-0426">Late protein</keyword>
<reference evidence="16" key="1">
    <citation type="journal article" date="2019" name="Front. Microbiol.">
        <title>New Insight Into Avian Papillomavirus Ecology and Evolution From Characterization of Novel Wild Bird Papillomaviruses.</title>
        <authorList>
            <person name="Canuti M."/>
            <person name="Munro H.J."/>
            <person name="Robertson G.J."/>
            <person name="Kroyer A."/>
            <person name="Roul S."/>
            <person name="Ojkic D."/>
            <person name="Whitney H."/>
            <person name="Lang A.S."/>
        </authorList>
    </citation>
    <scope>NUCLEOTIDE SEQUENCE</scope>
    <source>
        <strain evidence="16">NL15-B13</strain>
    </source>
</reference>
<evidence type="ECO:0000256" key="11">
    <source>
        <dbReference type="ARBA" id="ARBA00023120"/>
    </source>
</evidence>
<evidence type="ECO:0000256" key="6">
    <source>
        <dbReference type="ARBA" id="ARBA00022812"/>
    </source>
</evidence>
<feature type="region of interest" description="Disordered" evidence="15">
    <location>
        <begin position="27"/>
        <end position="47"/>
    </location>
</feature>
<evidence type="ECO:0000256" key="15">
    <source>
        <dbReference type="SAM" id="MobiDB-lite"/>
    </source>
</evidence>
<keyword evidence="6" id="KW-1040">Host Golgi apparatus</keyword>
<feature type="compositionally biased region" description="Basic and acidic residues" evidence="15">
    <location>
        <begin position="37"/>
        <end position="47"/>
    </location>
</feature>
<evidence type="ECO:0000256" key="12">
    <source>
        <dbReference type="ARBA" id="ARBA00023125"/>
    </source>
</evidence>
<organism evidence="16 17">
    <name type="scientific">Puffin papillomavirus 1</name>
    <dbReference type="NCBI Taxonomy" id="2562557"/>
    <lineage>
        <taxon>Viruses</taxon>
        <taxon>Monodnaviria</taxon>
        <taxon>Shotokuvirae</taxon>
        <taxon>Cossaviricota</taxon>
        <taxon>Papovaviricetes</taxon>
        <taxon>Zurhausenvirales</taxon>
        <taxon>Papillomaviridae</taxon>
    </lineage>
</organism>
<dbReference type="GO" id="GO:0043657">
    <property type="term" value="C:host cell"/>
    <property type="evidence" value="ECO:0007669"/>
    <property type="project" value="GOC"/>
</dbReference>
<keyword evidence="9" id="KW-1177">Microtubular inwards viral transport</keyword>
<evidence type="ECO:0000256" key="4">
    <source>
        <dbReference type="ARBA" id="ARBA00022562"/>
    </source>
</evidence>
<dbReference type="EMBL" id="MK620302">
    <property type="protein sequence ID" value="QBR99464.1"/>
    <property type="molecule type" value="Genomic_DNA"/>
</dbReference>
<keyword evidence="2" id="KW-0597">Phosphoprotein</keyword>
<keyword evidence="5" id="KW-0945">Host-virus interaction</keyword>
<dbReference type="GO" id="GO:0075521">
    <property type="term" value="P:microtubule-dependent intracellular transport of viral material towards nucleus"/>
    <property type="evidence" value="ECO:0007669"/>
    <property type="project" value="UniProtKB-KW"/>
</dbReference>
<evidence type="ECO:0000256" key="2">
    <source>
        <dbReference type="ARBA" id="ARBA00022553"/>
    </source>
</evidence>
<feature type="region of interest" description="Disordered" evidence="15">
    <location>
        <begin position="199"/>
        <end position="218"/>
    </location>
</feature>
<evidence type="ECO:0000256" key="3">
    <source>
        <dbReference type="ARBA" id="ARBA00022561"/>
    </source>
</evidence>
<evidence type="ECO:0000256" key="1">
    <source>
        <dbReference type="ARBA" id="ARBA00022524"/>
    </source>
</evidence>
<dbReference type="InterPro" id="IPR000784">
    <property type="entry name" value="Late_L2"/>
</dbReference>
<gene>
    <name evidence="16" type="primary">L2</name>
</gene>
<keyword evidence="7" id="KW-0946">Virion</keyword>
<sequence length="559" mass="60015">MVRYVLLRVPDPTGVYLRRPRRHGLYRVPAGPLQPSDGDRGGRRRRAAAEDIWRGPCQYGGDCPEDVKNRFTQNTLADRLLKWLGSALFLGGLSIGTGGGARAGAGAAAEAGAGGGVAWPGINPGPGRPDSFIPLEKPFVLPGSDIPVRVDTGTLETLRPIDTTDAPNTFVNPVYEGDTVSIAASDNVVIADVVPAPAPRPVPEPLPDAPDLEFPDDGPRTRGDTFVTEDMLVAGELPDAPNPFVPHRMSDPDPVQPFVGIELQTVPRPPPFSDGYTSTSFGGDADWGFQELDVPDTSTPLPGRGGPRATVQFANPVYDALYVDEVYNRDLAETAAAAFSAPEPGDAVAALSTPIVRGRGPRITVTQLLRQAGMRLRSGRMVPYTVRLLGDISPITLPAEPDSIQLRSYTPTGFGDAFVGDFGISEHSLSHAPTLPWDGRPIDITDVVSAEAPFVDIPLDDDDPFPEMEIIDDTDTDAPRATAPIRPGAQGSVWALGNHSTARPTSGGIHIYGPGADVLPPPDRPGVVVSYYGYGTVWDPSLYWPFFYKRRRLHRLFYR</sequence>
<dbReference type="Pfam" id="PF00513">
    <property type="entry name" value="Late_protein_L2"/>
    <property type="match status" value="1"/>
</dbReference>
<dbReference type="GO" id="GO:0003677">
    <property type="term" value="F:DNA binding"/>
    <property type="evidence" value="ECO:0007669"/>
    <property type="project" value="UniProtKB-KW"/>
</dbReference>
<proteinExistence type="predicted"/>
<keyword evidence="12" id="KW-0238">DNA-binding</keyword>
<evidence type="ECO:0000256" key="7">
    <source>
        <dbReference type="ARBA" id="ARBA00022844"/>
    </source>
</evidence>
<evidence type="ECO:0000256" key="13">
    <source>
        <dbReference type="ARBA" id="ARBA00023157"/>
    </source>
</evidence>
<keyword evidence="4" id="KW-1048">Host nucleus</keyword>
<dbReference type="GO" id="GO:0005198">
    <property type="term" value="F:structural molecule activity"/>
    <property type="evidence" value="ECO:0007669"/>
    <property type="project" value="InterPro"/>
</dbReference>
<evidence type="ECO:0000256" key="5">
    <source>
        <dbReference type="ARBA" id="ARBA00022581"/>
    </source>
</evidence>
<keyword evidence="10" id="KW-1039">Host endosome</keyword>
<keyword evidence="13" id="KW-1015">Disulfide bond</keyword>
<evidence type="ECO:0000256" key="10">
    <source>
        <dbReference type="ARBA" id="ARBA00023046"/>
    </source>
</evidence>
<keyword evidence="1" id="KW-1163">Viral penetration into host nucleus</keyword>
<feature type="compositionally biased region" description="Pro residues" evidence="15">
    <location>
        <begin position="199"/>
        <end position="208"/>
    </location>
</feature>
<evidence type="ECO:0000256" key="9">
    <source>
        <dbReference type="ARBA" id="ARBA00022952"/>
    </source>
</evidence>
<dbReference type="GO" id="GO:0075732">
    <property type="term" value="P:viral penetration into host nucleus"/>
    <property type="evidence" value="ECO:0007669"/>
    <property type="project" value="UniProtKB-KW"/>
</dbReference>
<evidence type="ECO:0000313" key="17">
    <source>
        <dbReference type="Proteomes" id="UP001241753"/>
    </source>
</evidence>
<dbReference type="GO" id="GO:0019028">
    <property type="term" value="C:viral capsid"/>
    <property type="evidence" value="ECO:0007669"/>
    <property type="project" value="UniProtKB-KW"/>
</dbReference>
<keyword evidence="3" id="KW-0167">Capsid protein</keyword>
<name>A0AAE5YMD7_9PAPI</name>
<evidence type="ECO:0000313" key="16">
    <source>
        <dbReference type="EMBL" id="QBR99464.1"/>
    </source>
</evidence>